<dbReference type="EnsemblMetazoa" id="Aqu2.1.09084_001">
    <property type="protein sequence ID" value="Aqu2.1.09084_001"/>
    <property type="gene ID" value="Aqu2.1.09084"/>
</dbReference>
<reference evidence="1" key="1">
    <citation type="submission" date="2017-05" db="UniProtKB">
        <authorList>
            <consortium name="EnsemblMetazoa"/>
        </authorList>
    </citation>
    <scope>IDENTIFICATION</scope>
</reference>
<accession>A0A1X7T4C5</accession>
<dbReference type="InParanoid" id="A0A1X7T4C5"/>
<name>A0A1X7T4C5_AMPQE</name>
<sequence length="68" mass="8079">SISSNDLLNPCLLDHWISLYCKTWRPIVLTLNTFSPIWGRVRYEYGTNEDKFSVVSCIDSFQKKYRFL</sequence>
<protein>
    <submittedName>
        <fullName evidence="1">Uncharacterized protein</fullName>
    </submittedName>
</protein>
<organism evidence="1">
    <name type="scientific">Amphimedon queenslandica</name>
    <name type="common">Sponge</name>
    <dbReference type="NCBI Taxonomy" id="400682"/>
    <lineage>
        <taxon>Eukaryota</taxon>
        <taxon>Metazoa</taxon>
        <taxon>Porifera</taxon>
        <taxon>Demospongiae</taxon>
        <taxon>Heteroscleromorpha</taxon>
        <taxon>Haplosclerida</taxon>
        <taxon>Niphatidae</taxon>
        <taxon>Amphimedon</taxon>
    </lineage>
</organism>
<evidence type="ECO:0000313" key="1">
    <source>
        <dbReference type="EnsemblMetazoa" id="Aqu2.1.09084_001"/>
    </source>
</evidence>
<dbReference type="AlphaFoldDB" id="A0A1X7T4C5"/>
<proteinExistence type="predicted"/>